<gene>
    <name evidence="1" type="ORF">JFL43_20840</name>
</gene>
<organism evidence="1 2">
    <name type="scientific">Viridibacillus soli</name>
    <dbReference type="NCBI Taxonomy" id="2798301"/>
    <lineage>
        <taxon>Bacteria</taxon>
        <taxon>Bacillati</taxon>
        <taxon>Bacillota</taxon>
        <taxon>Bacilli</taxon>
        <taxon>Bacillales</taxon>
        <taxon>Caryophanaceae</taxon>
        <taxon>Viridibacillus</taxon>
    </lineage>
</organism>
<dbReference type="EMBL" id="JAEOAH010000055">
    <property type="protein sequence ID" value="MBK3497227.1"/>
    <property type="molecule type" value="Genomic_DNA"/>
</dbReference>
<reference evidence="1 2" key="1">
    <citation type="submission" date="2020-12" db="EMBL/GenBank/DDBJ databases">
        <title>YIM B01967 draft genome.</title>
        <authorList>
            <person name="Yan X."/>
        </authorList>
    </citation>
    <scope>NUCLEOTIDE SEQUENCE [LARGE SCALE GENOMIC DNA]</scope>
    <source>
        <strain evidence="1 2">YIM B01967</strain>
    </source>
</reference>
<accession>A0ABS1HCQ8</accession>
<keyword evidence="2" id="KW-1185">Reference proteome</keyword>
<comment type="caution">
    <text evidence="1">The sequence shown here is derived from an EMBL/GenBank/DDBJ whole genome shotgun (WGS) entry which is preliminary data.</text>
</comment>
<dbReference type="RefSeq" id="WP_200750533.1">
    <property type="nucleotide sequence ID" value="NZ_JAEOAH010000055.1"/>
</dbReference>
<sequence length="64" mass="7660">MSKKNEQLTHIVFLQINQLLDSYTVTEVCQILKISAASIYQWRNRESMISKRKYIAIQDNIKEW</sequence>
<name>A0ABS1HCQ8_9BACL</name>
<proteinExistence type="predicted"/>
<evidence type="ECO:0000313" key="2">
    <source>
        <dbReference type="Proteomes" id="UP000618943"/>
    </source>
</evidence>
<dbReference type="Proteomes" id="UP000618943">
    <property type="component" value="Unassembled WGS sequence"/>
</dbReference>
<evidence type="ECO:0008006" key="3">
    <source>
        <dbReference type="Google" id="ProtNLM"/>
    </source>
</evidence>
<protein>
    <recommendedName>
        <fullName evidence="3">Helix-turn-helix domain-containing protein</fullName>
    </recommendedName>
</protein>
<evidence type="ECO:0000313" key="1">
    <source>
        <dbReference type="EMBL" id="MBK3497227.1"/>
    </source>
</evidence>